<feature type="transmembrane region" description="Helical" evidence="1">
    <location>
        <begin position="12"/>
        <end position="32"/>
    </location>
</feature>
<dbReference type="EMBL" id="JADNYJ010000007">
    <property type="protein sequence ID" value="KAF8910166.1"/>
    <property type="molecule type" value="Genomic_DNA"/>
</dbReference>
<accession>A0A9P5NXZ9</accession>
<dbReference type="Proteomes" id="UP000724874">
    <property type="component" value="Unassembled WGS sequence"/>
</dbReference>
<protein>
    <submittedName>
        <fullName evidence="2">Uncharacterized protein</fullName>
    </submittedName>
</protein>
<keyword evidence="1" id="KW-1133">Transmembrane helix</keyword>
<evidence type="ECO:0000256" key="1">
    <source>
        <dbReference type="SAM" id="Phobius"/>
    </source>
</evidence>
<dbReference type="AlphaFoldDB" id="A0A9P5NXZ9"/>
<organism evidence="2 3">
    <name type="scientific">Gymnopilus junonius</name>
    <name type="common">Spectacular rustgill mushroom</name>
    <name type="synonym">Gymnopilus spectabilis subsp. junonius</name>
    <dbReference type="NCBI Taxonomy" id="109634"/>
    <lineage>
        <taxon>Eukaryota</taxon>
        <taxon>Fungi</taxon>
        <taxon>Dikarya</taxon>
        <taxon>Basidiomycota</taxon>
        <taxon>Agaricomycotina</taxon>
        <taxon>Agaricomycetes</taxon>
        <taxon>Agaricomycetidae</taxon>
        <taxon>Agaricales</taxon>
        <taxon>Agaricineae</taxon>
        <taxon>Hymenogastraceae</taxon>
        <taxon>Gymnopilus</taxon>
    </lineage>
</organism>
<name>A0A9P5NXZ9_GYMJU</name>
<reference evidence="2" key="1">
    <citation type="submission" date="2020-11" db="EMBL/GenBank/DDBJ databases">
        <authorList>
            <consortium name="DOE Joint Genome Institute"/>
            <person name="Ahrendt S."/>
            <person name="Riley R."/>
            <person name="Andreopoulos W."/>
            <person name="LaButti K."/>
            <person name="Pangilinan J."/>
            <person name="Ruiz-duenas F.J."/>
            <person name="Barrasa J.M."/>
            <person name="Sanchez-Garcia M."/>
            <person name="Camarero S."/>
            <person name="Miyauchi S."/>
            <person name="Serrano A."/>
            <person name="Linde D."/>
            <person name="Babiker R."/>
            <person name="Drula E."/>
            <person name="Ayuso-Fernandez I."/>
            <person name="Pacheco R."/>
            <person name="Padilla G."/>
            <person name="Ferreira P."/>
            <person name="Barriuso J."/>
            <person name="Kellner H."/>
            <person name="Castanera R."/>
            <person name="Alfaro M."/>
            <person name="Ramirez L."/>
            <person name="Pisabarro A.G."/>
            <person name="Kuo A."/>
            <person name="Tritt A."/>
            <person name="Lipzen A."/>
            <person name="He G."/>
            <person name="Yan M."/>
            <person name="Ng V."/>
            <person name="Cullen D."/>
            <person name="Martin F."/>
            <person name="Rosso M.-N."/>
            <person name="Henrissat B."/>
            <person name="Hibbett D."/>
            <person name="Martinez A.T."/>
            <person name="Grigoriev I.V."/>
        </authorList>
    </citation>
    <scope>NUCLEOTIDE SEQUENCE</scope>
    <source>
        <strain evidence="2">AH 44721</strain>
    </source>
</reference>
<comment type="caution">
    <text evidence="2">The sequence shown here is derived from an EMBL/GenBank/DDBJ whole genome shotgun (WGS) entry which is preliminary data.</text>
</comment>
<gene>
    <name evidence="2" type="ORF">CPB84DRAFT_1764786</name>
</gene>
<keyword evidence="3" id="KW-1185">Reference proteome</keyword>
<evidence type="ECO:0000313" key="2">
    <source>
        <dbReference type="EMBL" id="KAF8910166.1"/>
    </source>
</evidence>
<proteinExistence type="predicted"/>
<keyword evidence="1" id="KW-0472">Membrane</keyword>
<sequence length="157" mass="18689">MTEWTFWQCSVPFPIFPSFFSFFLCWYAFFLYSRQSTFVSFSPYESWAFDAHIFDIQPSIYHSQHRPKSSHAFFFFFFFFSQRLNRLLQATWCFPRFLAILHVTFPSSILAVIPIPHPSTAHHVFPNHVHAKHPPQNKLVFNNQSHSSPSFDVKLPY</sequence>
<evidence type="ECO:0000313" key="3">
    <source>
        <dbReference type="Proteomes" id="UP000724874"/>
    </source>
</evidence>
<keyword evidence="1" id="KW-0812">Transmembrane</keyword>